<dbReference type="Pfam" id="PF01810">
    <property type="entry name" value="LysE"/>
    <property type="match status" value="1"/>
</dbReference>
<proteinExistence type="predicted"/>
<keyword evidence="2" id="KW-1003">Cell membrane</keyword>
<evidence type="ECO:0000256" key="2">
    <source>
        <dbReference type="ARBA" id="ARBA00022475"/>
    </source>
</evidence>
<evidence type="ECO:0000256" key="1">
    <source>
        <dbReference type="ARBA" id="ARBA00004651"/>
    </source>
</evidence>
<evidence type="ECO:0000256" key="3">
    <source>
        <dbReference type="ARBA" id="ARBA00022692"/>
    </source>
</evidence>
<keyword evidence="5 6" id="KW-0472">Membrane</keyword>
<accession>A0ABY5I7B2</accession>
<evidence type="ECO:0000256" key="6">
    <source>
        <dbReference type="SAM" id="Phobius"/>
    </source>
</evidence>
<reference evidence="7" key="1">
    <citation type="submission" date="2022-07" db="EMBL/GenBank/DDBJ databases">
        <title>Faecal culturing of patients with breast cancer.</title>
        <authorList>
            <person name="Teng N.M.Y."/>
            <person name="Kiu R."/>
            <person name="Evans R."/>
            <person name="Baker D.J."/>
            <person name="Zenner C."/>
            <person name="Robinson S.D."/>
            <person name="Hall L.J."/>
        </authorList>
    </citation>
    <scope>NUCLEOTIDE SEQUENCE</scope>
    <source>
        <strain evidence="7">LH1062</strain>
    </source>
</reference>
<dbReference type="PANTHER" id="PTHR30086">
    <property type="entry name" value="ARGININE EXPORTER PROTEIN ARGO"/>
    <property type="match status" value="1"/>
</dbReference>
<comment type="subcellular location">
    <subcellularLocation>
        <location evidence="1">Cell membrane</location>
        <topology evidence="1">Multi-pass membrane protein</topology>
    </subcellularLocation>
</comment>
<feature type="transmembrane region" description="Helical" evidence="6">
    <location>
        <begin position="38"/>
        <end position="58"/>
    </location>
</feature>
<evidence type="ECO:0000256" key="5">
    <source>
        <dbReference type="ARBA" id="ARBA00023136"/>
    </source>
</evidence>
<dbReference type="RefSeq" id="WP_290141271.1">
    <property type="nucleotide sequence ID" value="NZ_CP101620.1"/>
</dbReference>
<evidence type="ECO:0000256" key="4">
    <source>
        <dbReference type="ARBA" id="ARBA00022989"/>
    </source>
</evidence>
<evidence type="ECO:0000313" key="8">
    <source>
        <dbReference type="Proteomes" id="UP001060112"/>
    </source>
</evidence>
<keyword evidence="8" id="KW-1185">Reference proteome</keyword>
<feature type="transmembrane region" description="Helical" evidence="6">
    <location>
        <begin position="170"/>
        <end position="189"/>
    </location>
</feature>
<organism evidence="7 8">
    <name type="scientific">Allocoprobacillus halotolerans</name>
    <dbReference type="NCBI Taxonomy" id="2944914"/>
    <lineage>
        <taxon>Bacteria</taxon>
        <taxon>Bacillati</taxon>
        <taxon>Bacillota</taxon>
        <taxon>Erysipelotrichia</taxon>
        <taxon>Erysipelotrichales</taxon>
        <taxon>Erysipelotrichaceae</taxon>
        <taxon>Allocoprobacillus</taxon>
    </lineage>
</organism>
<feature type="transmembrane region" description="Helical" evidence="6">
    <location>
        <begin position="115"/>
        <end position="131"/>
    </location>
</feature>
<protein>
    <submittedName>
        <fullName evidence="7">LysE family transporter</fullName>
    </submittedName>
</protein>
<name>A0ABY5I7B2_9FIRM</name>
<dbReference type="InterPro" id="IPR001123">
    <property type="entry name" value="LeuE-type"/>
</dbReference>
<sequence>MLGTLSCYMVISSFTPGPGNILAMNTTTRFGWKKGKRLILGICCGYFLVQMICTLALYSLNMVLSPVLSFLKYIGVAYMVWLAIYIAVSHPETSHSNKAPSFSTGFLLQLVNIKIYLYISTLLTAYLIPYIDSLPLLILAGVGVTAIGSAASVTWALLGIKLQSSYKKCFRIINITLALFLLYCAWEIIKV</sequence>
<dbReference type="EMBL" id="CP101620">
    <property type="protein sequence ID" value="UTY39842.1"/>
    <property type="molecule type" value="Genomic_DNA"/>
</dbReference>
<evidence type="ECO:0000313" key="7">
    <source>
        <dbReference type="EMBL" id="UTY39842.1"/>
    </source>
</evidence>
<feature type="transmembrane region" description="Helical" evidence="6">
    <location>
        <begin position="70"/>
        <end position="88"/>
    </location>
</feature>
<keyword evidence="3 6" id="KW-0812">Transmembrane</keyword>
<keyword evidence="4 6" id="KW-1133">Transmembrane helix</keyword>
<feature type="transmembrane region" description="Helical" evidence="6">
    <location>
        <begin position="137"/>
        <end position="158"/>
    </location>
</feature>
<gene>
    <name evidence="7" type="ORF">NMU03_03265</name>
</gene>
<dbReference type="Proteomes" id="UP001060112">
    <property type="component" value="Chromosome"/>
</dbReference>
<dbReference type="PANTHER" id="PTHR30086:SF20">
    <property type="entry name" value="ARGININE EXPORTER PROTEIN ARGO-RELATED"/>
    <property type="match status" value="1"/>
</dbReference>